<name>A0ABQ2KN03_9MICO</name>
<dbReference type="Pfam" id="PF01979">
    <property type="entry name" value="Amidohydro_1"/>
    <property type="match status" value="1"/>
</dbReference>
<dbReference type="Gene3D" id="3.20.20.140">
    <property type="entry name" value="Metal-dependent hydrolases"/>
    <property type="match status" value="1"/>
</dbReference>
<evidence type="ECO:0000259" key="1">
    <source>
        <dbReference type="Pfam" id="PF01979"/>
    </source>
</evidence>
<dbReference type="InterPro" id="IPR032466">
    <property type="entry name" value="Metal_Hydrolase"/>
</dbReference>
<protein>
    <submittedName>
        <fullName evidence="2">Amidohydrolase</fullName>
    </submittedName>
</protein>
<comment type="caution">
    <text evidence="2">The sequence shown here is derived from an EMBL/GenBank/DDBJ whole genome shotgun (WGS) entry which is preliminary data.</text>
</comment>
<dbReference type="InterPro" id="IPR051781">
    <property type="entry name" value="Metallo-dep_Hydrolase"/>
</dbReference>
<dbReference type="CDD" id="cd01309">
    <property type="entry name" value="Met_dep_hydrolase_C"/>
    <property type="match status" value="1"/>
</dbReference>
<dbReference type="EMBL" id="BMLM01000002">
    <property type="protein sequence ID" value="GGN87884.1"/>
    <property type="molecule type" value="Genomic_DNA"/>
</dbReference>
<dbReference type="PANTHER" id="PTHR43135">
    <property type="entry name" value="ALPHA-D-RIBOSE 1-METHYLPHOSPHONATE 5-TRIPHOSPHATE DIPHOSPHATASE"/>
    <property type="match status" value="1"/>
</dbReference>
<proteinExistence type="predicted"/>
<dbReference type="Proteomes" id="UP000626982">
    <property type="component" value="Unassembled WGS sequence"/>
</dbReference>
<evidence type="ECO:0000313" key="2">
    <source>
        <dbReference type="EMBL" id="GGN87884.1"/>
    </source>
</evidence>
<dbReference type="InterPro" id="IPR011059">
    <property type="entry name" value="Metal-dep_hydrolase_composite"/>
</dbReference>
<dbReference type="PANTHER" id="PTHR43135:SF3">
    <property type="entry name" value="ALPHA-D-RIBOSE 1-METHYLPHOSPHONATE 5-TRIPHOSPHATE DIPHOSPHATASE"/>
    <property type="match status" value="1"/>
</dbReference>
<gene>
    <name evidence="2" type="ORF">GCM10010968_22860</name>
</gene>
<sequence length="406" mass="43166">MLLAIVNARVVPVEGEEFEGTIVVRDGRIEALGADVQAPEGAEVLDVAGAQVTPGLVDAHVHLGVHPEGDGSAGNDTNEMTNPNTAGVRTIDAIDPFDEGFDLALAGGVTTVNVNPGSGNPIGGQATTLHTHGRIVDHMVLREPAGVKSALGENPKRVYGEKKQTPSTRLGTAKIIRDAFVAAQNYAARQADPEKPAEVDLTMEALGKVLRREIPWRQHAHRADDIVTALRIQAEFGYDLVIDHGTEAHVVADLLAERGVPVLIGPLFTTKSKMELRKRSIANPGKLAKAGVELSIITDHPVIPISFLVLQASLAVREGLDRETALRAITINPAKVLGIADQVGSLEPGKRADLVVWGGDWMDPMARPRTVLIDGRVVFEHDAATGEERVADRADVPLALDAPAAR</sequence>
<dbReference type="SUPFAM" id="SSF51338">
    <property type="entry name" value="Composite domain of metallo-dependent hydrolases"/>
    <property type="match status" value="1"/>
</dbReference>
<accession>A0ABQ2KN03</accession>
<reference evidence="3" key="1">
    <citation type="journal article" date="2019" name="Int. J. Syst. Evol. Microbiol.">
        <title>The Global Catalogue of Microorganisms (GCM) 10K type strain sequencing project: providing services to taxonomists for standard genome sequencing and annotation.</title>
        <authorList>
            <consortium name="The Broad Institute Genomics Platform"/>
            <consortium name="The Broad Institute Genome Sequencing Center for Infectious Disease"/>
            <person name="Wu L."/>
            <person name="Ma J."/>
        </authorList>
    </citation>
    <scope>NUCLEOTIDE SEQUENCE [LARGE SCALE GENOMIC DNA]</scope>
    <source>
        <strain evidence="3">CGMCC 1.6960</strain>
    </source>
</reference>
<keyword evidence="3" id="KW-1185">Reference proteome</keyword>
<dbReference type="InterPro" id="IPR006680">
    <property type="entry name" value="Amidohydro-rel"/>
</dbReference>
<evidence type="ECO:0000313" key="3">
    <source>
        <dbReference type="Proteomes" id="UP000626982"/>
    </source>
</evidence>
<organism evidence="2 3">
    <name type="scientific">Agrococcus terreus</name>
    <dbReference type="NCBI Taxonomy" id="574649"/>
    <lineage>
        <taxon>Bacteria</taxon>
        <taxon>Bacillati</taxon>
        <taxon>Actinomycetota</taxon>
        <taxon>Actinomycetes</taxon>
        <taxon>Micrococcales</taxon>
        <taxon>Microbacteriaceae</taxon>
        <taxon>Agrococcus</taxon>
    </lineage>
</organism>
<dbReference type="SUPFAM" id="SSF51556">
    <property type="entry name" value="Metallo-dependent hydrolases"/>
    <property type="match status" value="1"/>
</dbReference>
<dbReference type="RefSeq" id="WP_188718436.1">
    <property type="nucleotide sequence ID" value="NZ_BAABBD010000003.1"/>
</dbReference>
<feature type="domain" description="Amidohydrolase-related" evidence="1">
    <location>
        <begin position="52"/>
        <end position="378"/>
    </location>
</feature>